<gene>
    <name evidence="2" type="ORF">C7C56_013050</name>
</gene>
<evidence type="ECO:0000313" key="2">
    <source>
        <dbReference type="EMBL" id="PWF47961.1"/>
    </source>
</evidence>
<feature type="non-terminal residue" evidence="2">
    <location>
        <position position="136"/>
    </location>
</feature>
<protein>
    <recommendedName>
        <fullName evidence="1">DUF4123 domain-containing protein</fullName>
    </recommendedName>
</protein>
<comment type="caution">
    <text evidence="2">The sequence shown here is derived from an EMBL/GenBank/DDBJ whole genome shotgun (WGS) entry which is preliminary data.</text>
</comment>
<evidence type="ECO:0000313" key="3">
    <source>
        <dbReference type="Proteomes" id="UP000241421"/>
    </source>
</evidence>
<dbReference type="InterPro" id="IPR025391">
    <property type="entry name" value="DUF4123"/>
</dbReference>
<sequence length="136" mass="15239">MFIELFDGAWLERLHKQAAGLSQGANLYLLIDGVFVPGLYRKIRSTMERTDALSLLFEALPGCTDATRDVSPFLISFRTATGLLKKVLAKCSGWPMVSAIETPETLAGLANRLAAWCIVENDNQRFNFRFPDTRRL</sequence>
<dbReference type="EMBL" id="PXWF02000217">
    <property type="protein sequence ID" value="PWF47961.1"/>
    <property type="molecule type" value="Genomic_DNA"/>
</dbReference>
<evidence type="ECO:0000259" key="1">
    <source>
        <dbReference type="Pfam" id="PF13503"/>
    </source>
</evidence>
<organism evidence="2 3">
    <name type="scientific">Massilia glaciei</name>
    <dbReference type="NCBI Taxonomy" id="1524097"/>
    <lineage>
        <taxon>Bacteria</taxon>
        <taxon>Pseudomonadati</taxon>
        <taxon>Pseudomonadota</taxon>
        <taxon>Betaproteobacteria</taxon>
        <taxon>Burkholderiales</taxon>
        <taxon>Oxalobacteraceae</taxon>
        <taxon>Telluria group</taxon>
        <taxon>Massilia</taxon>
    </lineage>
</organism>
<dbReference type="Proteomes" id="UP000241421">
    <property type="component" value="Unassembled WGS sequence"/>
</dbReference>
<dbReference type="AlphaFoldDB" id="A0A2U2HKC8"/>
<keyword evidence="3" id="KW-1185">Reference proteome</keyword>
<accession>A0A2U2HKC8</accession>
<reference evidence="2 3" key="1">
    <citation type="submission" date="2018-04" db="EMBL/GenBank/DDBJ databases">
        <title>Massilia violaceinigra sp. nov., a novel purple-pigmented bacterium isolated from Tianshan glacier, Xinjiang, China.</title>
        <authorList>
            <person name="Wang H."/>
        </authorList>
    </citation>
    <scope>NUCLEOTIDE SEQUENCE [LARGE SCALE GENOMIC DNA]</scope>
    <source>
        <strain evidence="2 3">B448-2</strain>
    </source>
</reference>
<dbReference type="RefSeq" id="WP_146204466.1">
    <property type="nucleotide sequence ID" value="NZ_PXWF02000217.1"/>
</dbReference>
<feature type="domain" description="DUF4123" evidence="1">
    <location>
        <begin position="27"/>
        <end position="136"/>
    </location>
</feature>
<proteinExistence type="predicted"/>
<name>A0A2U2HKC8_9BURK</name>
<dbReference type="Pfam" id="PF13503">
    <property type="entry name" value="DUF4123"/>
    <property type="match status" value="1"/>
</dbReference>
<dbReference type="OrthoDB" id="8593711at2"/>